<evidence type="ECO:0000313" key="3">
    <source>
        <dbReference type="EMBL" id="GAA3590327.1"/>
    </source>
</evidence>
<organism evidence="3 4">
    <name type="scientific">Kineosporia mesophila</name>
    <dbReference type="NCBI Taxonomy" id="566012"/>
    <lineage>
        <taxon>Bacteria</taxon>
        <taxon>Bacillati</taxon>
        <taxon>Actinomycetota</taxon>
        <taxon>Actinomycetes</taxon>
        <taxon>Kineosporiales</taxon>
        <taxon>Kineosporiaceae</taxon>
        <taxon>Kineosporia</taxon>
    </lineage>
</organism>
<feature type="domain" description="GP-PDE" evidence="2">
    <location>
        <begin position="23"/>
        <end position="274"/>
    </location>
</feature>
<dbReference type="Proteomes" id="UP001501074">
    <property type="component" value="Unassembled WGS sequence"/>
</dbReference>
<protein>
    <recommendedName>
        <fullName evidence="2">GP-PDE domain-containing protein</fullName>
    </recommendedName>
</protein>
<dbReference type="PROSITE" id="PS51704">
    <property type="entry name" value="GP_PDE"/>
    <property type="match status" value="1"/>
</dbReference>
<sequence length="285" mass="29700">MIDPMTEQSTPAPSPPGPFGPGLAIASHRGFGKNVEGWPENSLPAYREALRHEVPWLEVDVRRTRDGGLFVHHWPSVGVDDGRFVSDLSSDDARQAGLLALGDLLEVVPDGVGVIFDVKTALEDALLKPSEDTTALLLPVLDAQRGKRPVVVTSFDPASLLFVGEELPGVPRGLITWISFPMRKAVPAAAHLGVEVLSVHWKSLGPNGTDSAPHHRPAGYAIDIAHRAGVQVLAWSPPMGPAAELAAAGVDALVVDDVVGGLALARGLGARGLGARGLGGSAGRG</sequence>
<evidence type="ECO:0000259" key="2">
    <source>
        <dbReference type="PROSITE" id="PS51704"/>
    </source>
</evidence>
<dbReference type="Pfam" id="PF03009">
    <property type="entry name" value="GDPD"/>
    <property type="match status" value="1"/>
</dbReference>
<evidence type="ECO:0000313" key="4">
    <source>
        <dbReference type="Proteomes" id="UP001501074"/>
    </source>
</evidence>
<reference evidence="4" key="1">
    <citation type="journal article" date="2019" name="Int. J. Syst. Evol. Microbiol.">
        <title>The Global Catalogue of Microorganisms (GCM) 10K type strain sequencing project: providing services to taxonomists for standard genome sequencing and annotation.</title>
        <authorList>
            <consortium name="The Broad Institute Genomics Platform"/>
            <consortium name="The Broad Institute Genome Sequencing Center for Infectious Disease"/>
            <person name="Wu L."/>
            <person name="Ma J."/>
        </authorList>
    </citation>
    <scope>NUCLEOTIDE SEQUENCE [LARGE SCALE GENOMIC DNA]</scope>
    <source>
        <strain evidence="4">JCM 16902</strain>
    </source>
</reference>
<gene>
    <name evidence="3" type="ORF">GCM10022223_00990</name>
</gene>
<dbReference type="InterPro" id="IPR017946">
    <property type="entry name" value="PLC-like_Pdiesterase_TIM-brl"/>
</dbReference>
<dbReference type="EMBL" id="BAAAZO010000001">
    <property type="protein sequence ID" value="GAA3590327.1"/>
    <property type="molecule type" value="Genomic_DNA"/>
</dbReference>
<dbReference type="Gene3D" id="3.20.20.190">
    <property type="entry name" value="Phosphatidylinositol (PI) phosphodiesterase"/>
    <property type="match status" value="1"/>
</dbReference>
<dbReference type="InterPro" id="IPR030395">
    <property type="entry name" value="GP_PDE_dom"/>
</dbReference>
<keyword evidence="4" id="KW-1185">Reference proteome</keyword>
<accession>A0ABP6YSW5</accession>
<dbReference type="PANTHER" id="PTHR46211">
    <property type="entry name" value="GLYCEROPHOSPHORYL DIESTER PHOSPHODIESTERASE"/>
    <property type="match status" value="1"/>
</dbReference>
<dbReference type="SUPFAM" id="SSF51695">
    <property type="entry name" value="PLC-like phosphodiesterases"/>
    <property type="match status" value="1"/>
</dbReference>
<name>A0ABP6YSW5_9ACTN</name>
<proteinExistence type="predicted"/>
<feature type="compositionally biased region" description="Polar residues" evidence="1">
    <location>
        <begin position="1"/>
        <end position="10"/>
    </location>
</feature>
<evidence type="ECO:0000256" key="1">
    <source>
        <dbReference type="SAM" id="MobiDB-lite"/>
    </source>
</evidence>
<comment type="caution">
    <text evidence="3">The sequence shown here is derived from an EMBL/GenBank/DDBJ whole genome shotgun (WGS) entry which is preliminary data.</text>
</comment>
<dbReference type="CDD" id="cd08556">
    <property type="entry name" value="GDPD"/>
    <property type="match status" value="1"/>
</dbReference>
<dbReference type="PANTHER" id="PTHR46211:SF14">
    <property type="entry name" value="GLYCEROPHOSPHODIESTER PHOSPHODIESTERASE"/>
    <property type="match status" value="1"/>
</dbReference>
<feature type="region of interest" description="Disordered" evidence="1">
    <location>
        <begin position="1"/>
        <end position="25"/>
    </location>
</feature>